<protein>
    <submittedName>
        <fullName evidence="1">Uncharacterized protein</fullName>
    </submittedName>
</protein>
<dbReference type="AlphaFoldDB" id="A0A4Y2RR62"/>
<reference evidence="1 2" key="1">
    <citation type="journal article" date="2019" name="Sci. Rep.">
        <title>Orb-weaving spider Araneus ventricosus genome elucidates the spidroin gene catalogue.</title>
        <authorList>
            <person name="Kono N."/>
            <person name="Nakamura H."/>
            <person name="Ohtoshi R."/>
            <person name="Moran D.A.P."/>
            <person name="Shinohara A."/>
            <person name="Yoshida Y."/>
            <person name="Fujiwara M."/>
            <person name="Mori M."/>
            <person name="Tomita M."/>
            <person name="Arakawa K."/>
        </authorList>
    </citation>
    <scope>NUCLEOTIDE SEQUENCE [LARGE SCALE GENOMIC DNA]</scope>
</reference>
<dbReference type="EMBL" id="BGPR01017824">
    <property type="protein sequence ID" value="GBN77385.1"/>
    <property type="molecule type" value="Genomic_DNA"/>
</dbReference>
<dbReference type="Proteomes" id="UP000499080">
    <property type="component" value="Unassembled WGS sequence"/>
</dbReference>
<name>A0A4Y2RR62_ARAVE</name>
<accession>A0A4Y2RR62</accession>
<proteinExistence type="predicted"/>
<sequence>MVKSNTLQLNGMSFLEITIKISKSKNLTRLKKINISVNAIEESHFFHLEVISKEMGNEALDIILQPKCQLSERKIFSIKTESDINRESLEDVEFGSEAEQENERSFREVVNAITVEDELIPDYGIPVSAIRLNNSAQKESNIESSETEIAKENQLFSVNGENDESQIEIRMEKKIWLK</sequence>
<organism evidence="1 2">
    <name type="scientific">Araneus ventricosus</name>
    <name type="common">Orbweaver spider</name>
    <name type="synonym">Epeira ventricosa</name>
    <dbReference type="NCBI Taxonomy" id="182803"/>
    <lineage>
        <taxon>Eukaryota</taxon>
        <taxon>Metazoa</taxon>
        <taxon>Ecdysozoa</taxon>
        <taxon>Arthropoda</taxon>
        <taxon>Chelicerata</taxon>
        <taxon>Arachnida</taxon>
        <taxon>Araneae</taxon>
        <taxon>Araneomorphae</taxon>
        <taxon>Entelegynae</taxon>
        <taxon>Araneoidea</taxon>
        <taxon>Araneidae</taxon>
        <taxon>Araneus</taxon>
    </lineage>
</organism>
<evidence type="ECO:0000313" key="1">
    <source>
        <dbReference type="EMBL" id="GBN77385.1"/>
    </source>
</evidence>
<keyword evidence="2" id="KW-1185">Reference proteome</keyword>
<gene>
    <name evidence="1" type="ORF">AVEN_104918_1</name>
</gene>
<comment type="caution">
    <text evidence="1">The sequence shown here is derived from an EMBL/GenBank/DDBJ whole genome shotgun (WGS) entry which is preliminary data.</text>
</comment>
<evidence type="ECO:0000313" key="2">
    <source>
        <dbReference type="Proteomes" id="UP000499080"/>
    </source>
</evidence>